<keyword evidence="2" id="KW-0812">Transmembrane</keyword>
<protein>
    <submittedName>
        <fullName evidence="3">Uncharacterized protein</fullName>
    </submittedName>
</protein>
<accession>A0A2W1BGQ2</accession>
<keyword evidence="2" id="KW-1133">Transmembrane helix</keyword>
<organism evidence="3 4">
    <name type="scientific">Helicoverpa armigera</name>
    <name type="common">Cotton bollworm</name>
    <name type="synonym">Heliothis armigera</name>
    <dbReference type="NCBI Taxonomy" id="29058"/>
    <lineage>
        <taxon>Eukaryota</taxon>
        <taxon>Metazoa</taxon>
        <taxon>Ecdysozoa</taxon>
        <taxon>Arthropoda</taxon>
        <taxon>Hexapoda</taxon>
        <taxon>Insecta</taxon>
        <taxon>Pterygota</taxon>
        <taxon>Neoptera</taxon>
        <taxon>Endopterygota</taxon>
        <taxon>Lepidoptera</taxon>
        <taxon>Glossata</taxon>
        <taxon>Ditrysia</taxon>
        <taxon>Noctuoidea</taxon>
        <taxon>Noctuidae</taxon>
        <taxon>Heliothinae</taxon>
        <taxon>Helicoverpa</taxon>
    </lineage>
</organism>
<keyword evidence="2" id="KW-0472">Membrane</keyword>
<feature type="transmembrane region" description="Helical" evidence="2">
    <location>
        <begin position="32"/>
        <end position="50"/>
    </location>
</feature>
<evidence type="ECO:0000256" key="2">
    <source>
        <dbReference type="SAM" id="Phobius"/>
    </source>
</evidence>
<evidence type="ECO:0000256" key="1">
    <source>
        <dbReference type="SAM" id="MobiDB-lite"/>
    </source>
</evidence>
<dbReference type="AlphaFoldDB" id="A0A2W1BGQ2"/>
<evidence type="ECO:0000313" key="3">
    <source>
        <dbReference type="EMBL" id="PZC71980.1"/>
    </source>
</evidence>
<sequence length="149" mass="16316">MNLRWLILDISFIEEEVVLELRHFTTTVVDPAMAFLFVTTFYLTILLYSISSHSSDRDGDTPEWHYQLHGGFKLAPSSYVAICNRFNQIARSQKLICLLCKGLDPSCLLPMAHSTSTTSTTTAPTSPTTTTPSSPTTTTAATTPAEPAA</sequence>
<proteinExistence type="predicted"/>
<name>A0A2W1BGQ2_HELAM</name>
<dbReference type="Proteomes" id="UP000249218">
    <property type="component" value="Unassembled WGS sequence"/>
</dbReference>
<reference evidence="3 4" key="1">
    <citation type="journal article" date="2017" name="BMC Biol.">
        <title>Genomic innovations, transcriptional plasticity and gene loss underlying the evolution and divergence of two highly polyphagous and invasive Helicoverpa pest species.</title>
        <authorList>
            <person name="Pearce S.L."/>
            <person name="Clarke D.F."/>
            <person name="East P.D."/>
            <person name="Elfekih S."/>
            <person name="Gordon K.H."/>
            <person name="Jermiin L.S."/>
            <person name="McGaughran A."/>
            <person name="Oakeshott J.G."/>
            <person name="Papanikolaou A."/>
            <person name="Perera O.P."/>
            <person name="Rane R.V."/>
            <person name="Richards S."/>
            <person name="Tay W.T."/>
            <person name="Walsh T.K."/>
            <person name="Anderson A."/>
            <person name="Anderson C.J."/>
            <person name="Asgari S."/>
            <person name="Board P.G."/>
            <person name="Bretschneider A."/>
            <person name="Campbell P.M."/>
            <person name="Chertemps T."/>
            <person name="Christeller J.T."/>
            <person name="Coppin C.W."/>
            <person name="Downes S.J."/>
            <person name="Duan G."/>
            <person name="Farnsworth C.A."/>
            <person name="Good R.T."/>
            <person name="Han L.B."/>
            <person name="Han Y.C."/>
            <person name="Hatje K."/>
            <person name="Horne I."/>
            <person name="Huang Y.P."/>
            <person name="Hughes D.S."/>
            <person name="Jacquin-Joly E."/>
            <person name="James W."/>
            <person name="Jhangiani S."/>
            <person name="Kollmar M."/>
            <person name="Kuwar S.S."/>
            <person name="Li S."/>
            <person name="Liu N.Y."/>
            <person name="Maibeche M.T."/>
            <person name="Miller J.R."/>
            <person name="Montagne N."/>
            <person name="Perry T."/>
            <person name="Qu J."/>
            <person name="Song S.V."/>
            <person name="Sutton G.G."/>
            <person name="Vogel H."/>
            <person name="Walenz B.P."/>
            <person name="Xu W."/>
            <person name="Zhang H.J."/>
            <person name="Zou Z."/>
            <person name="Batterham P."/>
            <person name="Edwards O.R."/>
            <person name="Feyereisen R."/>
            <person name="Gibbs R.A."/>
            <person name="Heckel D.G."/>
            <person name="McGrath A."/>
            <person name="Robin C."/>
            <person name="Scherer S.E."/>
            <person name="Worley K.C."/>
            <person name="Wu Y.D."/>
        </authorList>
    </citation>
    <scope>NUCLEOTIDE SEQUENCE [LARGE SCALE GENOMIC DNA]</scope>
    <source>
        <strain evidence="3">Harm_GR_Male_#8</strain>
        <tissue evidence="3">Whole organism</tissue>
    </source>
</reference>
<feature type="region of interest" description="Disordered" evidence="1">
    <location>
        <begin position="116"/>
        <end position="149"/>
    </location>
</feature>
<gene>
    <name evidence="3" type="primary">HaOG212087</name>
    <name evidence="3" type="ORF">B5X24_HaOG212087</name>
</gene>
<evidence type="ECO:0000313" key="4">
    <source>
        <dbReference type="Proteomes" id="UP000249218"/>
    </source>
</evidence>
<dbReference type="EMBL" id="KZ150234">
    <property type="protein sequence ID" value="PZC71980.1"/>
    <property type="molecule type" value="Genomic_DNA"/>
</dbReference>
<keyword evidence="4" id="KW-1185">Reference proteome</keyword>